<dbReference type="RefSeq" id="WP_192752079.1">
    <property type="nucleotide sequence ID" value="NZ_BAABJL010000166.1"/>
</dbReference>
<dbReference type="AlphaFoldDB" id="A0A927MWM8"/>
<name>A0A927MWM8_9ACTN</name>
<dbReference type="EMBL" id="JADBEM010000001">
    <property type="protein sequence ID" value="MBE1608285.1"/>
    <property type="molecule type" value="Genomic_DNA"/>
</dbReference>
<dbReference type="Pfam" id="PF01636">
    <property type="entry name" value="APH"/>
    <property type="match status" value="1"/>
</dbReference>
<proteinExistence type="predicted"/>
<dbReference type="InterPro" id="IPR011009">
    <property type="entry name" value="Kinase-like_dom_sf"/>
</dbReference>
<evidence type="ECO:0000313" key="3">
    <source>
        <dbReference type="Proteomes" id="UP000638648"/>
    </source>
</evidence>
<sequence length="236" mass="26497">MRQERFDGAREGREICRVGDTVRRPSGPWTPAVHALLRYLESVGFEGAPRVLGVDDEGREVLRFVAGQDGRRVPDPWASLRAVGELIRRFHDAVRGFEPPPDALWRRPGSDGSSRAGPTIICHNDLAPYNTIYEDSRPTTLIDWDLAGPGSALTDAAHAAWSFVPLYTDEDCARIGLPVAARGPRLREFCDGYGLQDRDVFLDAVRTHLRTSQSSFARRSIPFLEKHRAEWEQHLL</sequence>
<evidence type="ECO:0000259" key="1">
    <source>
        <dbReference type="Pfam" id="PF01636"/>
    </source>
</evidence>
<dbReference type="Gene3D" id="3.90.1200.10">
    <property type="match status" value="1"/>
</dbReference>
<evidence type="ECO:0000313" key="2">
    <source>
        <dbReference type="EMBL" id="MBE1608285.1"/>
    </source>
</evidence>
<reference evidence="2" key="1">
    <citation type="submission" date="2020-10" db="EMBL/GenBank/DDBJ databases">
        <title>Sequencing the genomes of 1000 actinobacteria strains.</title>
        <authorList>
            <person name="Klenk H.-P."/>
        </authorList>
    </citation>
    <scope>NUCLEOTIDE SEQUENCE</scope>
    <source>
        <strain evidence="2">DSM 45354</strain>
    </source>
</reference>
<protein>
    <recommendedName>
        <fullName evidence="1">Aminoglycoside phosphotransferase domain-containing protein</fullName>
    </recommendedName>
</protein>
<organism evidence="2 3">
    <name type="scientific">Actinopolymorpha pittospori</name>
    <dbReference type="NCBI Taxonomy" id="648752"/>
    <lineage>
        <taxon>Bacteria</taxon>
        <taxon>Bacillati</taxon>
        <taxon>Actinomycetota</taxon>
        <taxon>Actinomycetes</taxon>
        <taxon>Propionibacteriales</taxon>
        <taxon>Actinopolymorphaceae</taxon>
        <taxon>Actinopolymorpha</taxon>
    </lineage>
</organism>
<comment type="caution">
    <text evidence="2">The sequence shown here is derived from an EMBL/GenBank/DDBJ whole genome shotgun (WGS) entry which is preliminary data.</text>
</comment>
<dbReference type="Proteomes" id="UP000638648">
    <property type="component" value="Unassembled WGS sequence"/>
</dbReference>
<feature type="domain" description="Aminoglycoside phosphotransferase" evidence="1">
    <location>
        <begin position="110"/>
        <end position="165"/>
    </location>
</feature>
<keyword evidence="3" id="KW-1185">Reference proteome</keyword>
<accession>A0A927MWM8</accession>
<gene>
    <name evidence="2" type="ORF">HEB94_005133</name>
</gene>
<dbReference type="InterPro" id="IPR002575">
    <property type="entry name" value="Aminoglycoside_PTrfase"/>
</dbReference>
<dbReference type="SUPFAM" id="SSF56112">
    <property type="entry name" value="Protein kinase-like (PK-like)"/>
    <property type="match status" value="1"/>
</dbReference>